<comment type="caution">
    <text evidence="2">The sequence shown here is derived from an EMBL/GenBank/DDBJ whole genome shotgun (WGS) entry which is preliminary data.</text>
</comment>
<proteinExistence type="predicted"/>
<dbReference type="SUPFAM" id="SSF117782">
    <property type="entry name" value="YbjQ-like"/>
    <property type="match status" value="1"/>
</dbReference>
<organism evidence="2 3">
    <name type="scientific">Curvibacter microcysteis</name>
    <dbReference type="NCBI Taxonomy" id="3026419"/>
    <lineage>
        <taxon>Bacteria</taxon>
        <taxon>Pseudomonadati</taxon>
        <taxon>Pseudomonadota</taxon>
        <taxon>Betaproteobacteria</taxon>
        <taxon>Burkholderiales</taxon>
        <taxon>Comamonadaceae</taxon>
        <taxon>Curvibacter</taxon>
    </lineage>
</organism>
<keyword evidence="3" id="KW-1185">Reference proteome</keyword>
<evidence type="ECO:0000256" key="1">
    <source>
        <dbReference type="SAM" id="SignalP"/>
    </source>
</evidence>
<accession>A0ABT5M994</accession>
<dbReference type="PROSITE" id="PS51257">
    <property type="entry name" value="PROKAR_LIPOPROTEIN"/>
    <property type="match status" value="1"/>
</dbReference>
<keyword evidence="1" id="KW-0732">Signal</keyword>
<evidence type="ECO:0000313" key="2">
    <source>
        <dbReference type="EMBL" id="MDD0813157.1"/>
    </source>
</evidence>
<dbReference type="Gene3D" id="3.30.110.70">
    <property type="entry name" value="Hypothetical protein apc22750. Chain B"/>
    <property type="match status" value="1"/>
</dbReference>
<dbReference type="Proteomes" id="UP001528672">
    <property type="component" value="Unassembled WGS sequence"/>
</dbReference>
<protein>
    <submittedName>
        <fullName evidence="2">Uncharacterized protein</fullName>
    </submittedName>
</protein>
<name>A0ABT5M994_9BURK</name>
<feature type="signal peptide" evidence="1">
    <location>
        <begin position="1"/>
        <end position="20"/>
    </location>
</feature>
<evidence type="ECO:0000313" key="3">
    <source>
        <dbReference type="Proteomes" id="UP001528672"/>
    </source>
</evidence>
<reference evidence="2 3" key="1">
    <citation type="submission" date="2023-02" db="EMBL/GenBank/DDBJ databases">
        <title>Bacterial whole genome sequence for Curvibacter sp. HBC28.</title>
        <authorList>
            <person name="Le V."/>
            <person name="Ko S.-R."/>
            <person name="Ahn C.-Y."/>
            <person name="Oh H.-M."/>
        </authorList>
    </citation>
    <scope>NUCLEOTIDE SEQUENCE [LARGE SCALE GENOMIC DNA]</scope>
    <source>
        <strain evidence="2 3">HBC28</strain>
    </source>
</reference>
<gene>
    <name evidence="2" type="ORF">PSQ39_00790</name>
</gene>
<sequence length="129" mass="13750">MHKVLILPAVLALASLTGCATWSTSSVEGGDKGAIATQVAKKNPSEVRITDTDLPDQKYSELGDITVTVNKTTIFHPDPTRELVNEKLKEKGAELGADAVIHVRYGSGGISLMSWGSLEGKGRAVRFTK</sequence>
<dbReference type="RefSeq" id="WP_273924690.1">
    <property type="nucleotide sequence ID" value="NZ_JAQSIO010000001.1"/>
</dbReference>
<dbReference type="InterPro" id="IPR035439">
    <property type="entry name" value="UPF0145_dom_sf"/>
</dbReference>
<dbReference type="EMBL" id="JAQSIO010000001">
    <property type="protein sequence ID" value="MDD0813157.1"/>
    <property type="molecule type" value="Genomic_DNA"/>
</dbReference>
<feature type="chain" id="PRO_5045093292" evidence="1">
    <location>
        <begin position="21"/>
        <end position="129"/>
    </location>
</feature>